<dbReference type="CDD" id="cd11792">
    <property type="entry name" value="SH3_Fut8"/>
    <property type="match status" value="1"/>
</dbReference>
<comment type="catalytic activity">
    <reaction evidence="17">
        <text>N(4)-{beta-D-GlcNAc-(1-&gt;2)-alpha-D-Man-(1-&gt;3)-[beta-D-GlcNAc-(1-&gt;2)-alpha-D-Man-(1-&gt;6)]-beta-D-Man-(1-&gt;4)-beta-D-GlcNAc-(1-&gt;4)-beta-D-GlcNAc}-L-asparaginyl-[protein] + GDP-beta-L-fucose = an N(4)-{beta-D-GlcNAc-(1-&gt;2)-alpha-D-Man-(1-&gt;3)-[beta-D-GlcNAc-(1-&gt;2)-alpha-D-Man-(1-&gt;6)]-beta-D-Man-(1-&gt;4)-beta-D-GlcNAc-(1-&gt;4)-[alpha-L-Fuc-(1-&gt;6)]-beta-D-GlcNAc}-L-asparaginyl-[protein] + GDP + H(+)</text>
        <dbReference type="Rhea" id="RHEA:12985"/>
        <dbReference type="Rhea" id="RHEA-COMP:13526"/>
        <dbReference type="Rhea" id="RHEA-COMP:13532"/>
        <dbReference type="ChEBI" id="CHEBI:15378"/>
        <dbReference type="ChEBI" id="CHEBI:57273"/>
        <dbReference type="ChEBI" id="CHEBI:58189"/>
        <dbReference type="ChEBI" id="CHEBI:60651"/>
        <dbReference type="ChEBI" id="CHEBI:137207"/>
        <dbReference type="EC" id="2.4.1.68"/>
    </reaction>
</comment>
<dbReference type="SMART" id="SM00326">
    <property type="entry name" value="SH3"/>
    <property type="match status" value="1"/>
</dbReference>
<dbReference type="GO" id="GO:0032580">
    <property type="term" value="C:Golgi cisterna membrane"/>
    <property type="evidence" value="ECO:0007669"/>
    <property type="project" value="UniProtKB-SubCell"/>
</dbReference>
<dbReference type="CDD" id="cd11300">
    <property type="entry name" value="Fut8_like"/>
    <property type="match status" value="1"/>
</dbReference>
<accession>A0A553NBS8</accession>
<keyword evidence="12" id="KW-0472">Membrane</keyword>
<dbReference type="PROSITE" id="PS50002">
    <property type="entry name" value="SH3"/>
    <property type="match status" value="1"/>
</dbReference>
<keyword evidence="6 19" id="KW-0328">Glycosyltransferase</keyword>
<dbReference type="PANTHER" id="PTHR13132">
    <property type="entry name" value="ALPHA- 1,6 -FUCOSYLTRANSFERASE"/>
    <property type="match status" value="1"/>
</dbReference>
<evidence type="ECO:0000256" key="16">
    <source>
        <dbReference type="ARBA" id="ARBA00032208"/>
    </source>
</evidence>
<dbReference type="OMA" id="SDGYEAW"/>
<dbReference type="PANTHER" id="PTHR13132:SF29">
    <property type="entry name" value="ALPHA-(1,6)-FUCOSYLTRANSFERASE"/>
    <property type="match status" value="1"/>
</dbReference>
<name>A0A553NBS8_TIGCA</name>
<proteinExistence type="inferred from homology"/>
<dbReference type="InterPro" id="IPR001452">
    <property type="entry name" value="SH3_domain"/>
</dbReference>
<dbReference type="InterPro" id="IPR027350">
    <property type="entry name" value="GT23_dom"/>
</dbReference>
<reference evidence="24 25" key="1">
    <citation type="journal article" date="2018" name="Nat. Ecol. Evol.">
        <title>Genomic signatures of mitonuclear coevolution across populations of Tigriopus californicus.</title>
        <authorList>
            <person name="Barreto F.S."/>
            <person name="Watson E.T."/>
            <person name="Lima T.G."/>
            <person name="Willett C.S."/>
            <person name="Edmands S."/>
            <person name="Li W."/>
            <person name="Burton R.S."/>
        </authorList>
    </citation>
    <scope>NUCLEOTIDE SEQUENCE [LARGE SCALE GENOMIC DNA]</scope>
    <source>
        <strain evidence="24 25">San Diego</strain>
    </source>
</reference>
<keyword evidence="13" id="KW-1015">Disulfide bond</keyword>
<dbReference type="Pfam" id="PF19745">
    <property type="entry name" value="FUT8_N_cat"/>
    <property type="match status" value="1"/>
</dbReference>
<feature type="region of interest" description="Important for donor substrate binding" evidence="19">
    <location>
        <begin position="357"/>
        <end position="358"/>
    </location>
</feature>
<feature type="coiled-coil region" evidence="20">
    <location>
        <begin position="37"/>
        <end position="78"/>
    </location>
</feature>
<dbReference type="Gene3D" id="2.30.30.40">
    <property type="entry name" value="SH3 Domains"/>
    <property type="match status" value="1"/>
</dbReference>
<comment type="caution">
    <text evidence="24">The sequence shown here is derived from an EMBL/GenBank/DDBJ whole genome shotgun (WGS) entry which is preliminary data.</text>
</comment>
<keyword evidence="9" id="KW-0735">Signal-anchor</keyword>
<evidence type="ECO:0000256" key="2">
    <source>
        <dbReference type="ARBA" id="ARBA00004922"/>
    </source>
</evidence>
<dbReference type="EC" id="2.4.1.68" evidence="3"/>
<keyword evidence="25" id="KW-1185">Reference proteome</keyword>
<evidence type="ECO:0000256" key="14">
    <source>
        <dbReference type="ARBA" id="ARBA00030434"/>
    </source>
</evidence>
<evidence type="ECO:0000256" key="12">
    <source>
        <dbReference type="ARBA" id="ARBA00023136"/>
    </source>
</evidence>
<dbReference type="InterPro" id="IPR036028">
    <property type="entry name" value="SH3-like_dom_sf"/>
</dbReference>
<dbReference type="SUPFAM" id="SSF50044">
    <property type="entry name" value="SH3-domain"/>
    <property type="match status" value="1"/>
</dbReference>
<evidence type="ECO:0000256" key="1">
    <source>
        <dbReference type="ARBA" id="ARBA00004447"/>
    </source>
</evidence>
<dbReference type="FunFam" id="2.30.30.40:FF:000070">
    <property type="entry name" value="Alpha-(1,6)-fucosyltransferase"/>
    <property type="match status" value="1"/>
</dbReference>
<evidence type="ECO:0000256" key="10">
    <source>
        <dbReference type="ARBA" id="ARBA00022989"/>
    </source>
</evidence>
<evidence type="ECO:0000256" key="4">
    <source>
        <dbReference type="ARBA" id="ARBA00018201"/>
    </source>
</evidence>
<dbReference type="GO" id="GO:0006487">
    <property type="term" value="P:protein N-linked glycosylation"/>
    <property type="evidence" value="ECO:0007669"/>
    <property type="project" value="TreeGrafter"/>
</dbReference>
<keyword evidence="5 18" id="KW-0728">SH3 domain</keyword>
<evidence type="ECO:0000256" key="17">
    <source>
        <dbReference type="ARBA" id="ARBA00093238"/>
    </source>
</evidence>
<dbReference type="Pfam" id="PF14604">
    <property type="entry name" value="SH3_9"/>
    <property type="match status" value="1"/>
</dbReference>
<evidence type="ECO:0000256" key="18">
    <source>
        <dbReference type="PROSITE-ProRule" id="PRU00192"/>
    </source>
</evidence>
<evidence type="ECO:0000256" key="21">
    <source>
        <dbReference type="SAM" id="SignalP"/>
    </source>
</evidence>
<keyword evidence="7 19" id="KW-0808">Transferase</keyword>
<feature type="signal peptide" evidence="21">
    <location>
        <begin position="1"/>
        <end position="25"/>
    </location>
</feature>
<evidence type="ECO:0000259" key="22">
    <source>
        <dbReference type="PROSITE" id="PS50002"/>
    </source>
</evidence>
<keyword evidence="11" id="KW-0333">Golgi apparatus</keyword>
<evidence type="ECO:0000256" key="19">
    <source>
        <dbReference type="PROSITE-ProRule" id="PRU00992"/>
    </source>
</evidence>
<evidence type="ECO:0000256" key="11">
    <source>
        <dbReference type="ARBA" id="ARBA00023034"/>
    </source>
</evidence>
<feature type="chain" id="PRO_5022114892" description="Alpha-(1,6)-fucosyltransferase" evidence="21">
    <location>
        <begin position="26"/>
        <end position="569"/>
    </location>
</feature>
<evidence type="ECO:0000313" key="24">
    <source>
        <dbReference type="EMBL" id="TRY62878.1"/>
    </source>
</evidence>
<keyword evidence="21" id="KW-0732">Signal</keyword>
<feature type="domain" description="GT23" evidence="23">
    <location>
        <begin position="201"/>
        <end position="487"/>
    </location>
</feature>
<dbReference type="OrthoDB" id="2014825at2759"/>
<evidence type="ECO:0000256" key="3">
    <source>
        <dbReference type="ARBA" id="ARBA00012660"/>
    </source>
</evidence>
<dbReference type="Proteomes" id="UP000318571">
    <property type="component" value="Chromosome 10"/>
</dbReference>
<evidence type="ECO:0000256" key="20">
    <source>
        <dbReference type="SAM" id="Coils"/>
    </source>
</evidence>
<dbReference type="AlphaFoldDB" id="A0A553NBS8"/>
<keyword evidence="20" id="KW-0175">Coiled coil</keyword>
<comment type="subcellular location">
    <subcellularLocation>
        <location evidence="1">Golgi apparatus</location>
        <location evidence="1">Golgi stack membrane</location>
        <topology evidence="1">Single-pass type II membrane protein</topology>
    </subcellularLocation>
</comment>
<organism evidence="24 25">
    <name type="scientific">Tigriopus californicus</name>
    <name type="common">Marine copepod</name>
    <dbReference type="NCBI Taxonomy" id="6832"/>
    <lineage>
        <taxon>Eukaryota</taxon>
        <taxon>Metazoa</taxon>
        <taxon>Ecdysozoa</taxon>
        <taxon>Arthropoda</taxon>
        <taxon>Crustacea</taxon>
        <taxon>Multicrustacea</taxon>
        <taxon>Hexanauplia</taxon>
        <taxon>Copepoda</taxon>
        <taxon>Harpacticoida</taxon>
        <taxon>Harpacticidae</taxon>
        <taxon>Tigriopus</taxon>
    </lineage>
</organism>
<dbReference type="InterPro" id="IPR045573">
    <property type="entry name" value="Fut8_N_cat"/>
</dbReference>
<protein>
    <recommendedName>
        <fullName evidence="4">Alpha-(1,6)-fucosyltransferase</fullName>
        <ecNumber evidence="3">2.4.1.68</ecNumber>
    </recommendedName>
    <alternativeName>
        <fullName evidence="14">GDP-L-Fuc:N-acetyl-beta-D-glucosaminide alpha1,6-fucosyltransferase</fullName>
    </alternativeName>
    <alternativeName>
        <fullName evidence="16">GDP-fucose--glycoprotein fucosyltransferase</fullName>
    </alternativeName>
    <alternativeName>
        <fullName evidence="15">Glycoprotein 6-alpha-L-fucosyltransferase</fullName>
    </alternativeName>
</protein>
<dbReference type="GO" id="GO:0008424">
    <property type="term" value="F:glycoprotein 6-alpha-L-fucosyltransferase activity"/>
    <property type="evidence" value="ECO:0007669"/>
    <property type="project" value="UniProtKB-EC"/>
</dbReference>
<dbReference type="PROSITE" id="PS51659">
    <property type="entry name" value="GT23"/>
    <property type="match status" value="1"/>
</dbReference>
<dbReference type="STRING" id="6832.A0A553NBS8"/>
<evidence type="ECO:0000313" key="25">
    <source>
        <dbReference type="Proteomes" id="UP000318571"/>
    </source>
</evidence>
<evidence type="ECO:0000256" key="7">
    <source>
        <dbReference type="ARBA" id="ARBA00022679"/>
    </source>
</evidence>
<evidence type="ECO:0000256" key="13">
    <source>
        <dbReference type="ARBA" id="ARBA00023157"/>
    </source>
</evidence>
<dbReference type="InterPro" id="IPR035653">
    <property type="entry name" value="Fut8_SH3"/>
</dbReference>
<gene>
    <name evidence="24" type="ORF">TCAL_10341</name>
</gene>
<dbReference type="FunFam" id="3.40.50.11350:FF:000001">
    <property type="entry name" value="Alpha-(1,6)-fucosyltransferase"/>
    <property type="match status" value="1"/>
</dbReference>
<evidence type="ECO:0000256" key="8">
    <source>
        <dbReference type="ARBA" id="ARBA00022692"/>
    </source>
</evidence>
<evidence type="ECO:0000256" key="5">
    <source>
        <dbReference type="ARBA" id="ARBA00022443"/>
    </source>
</evidence>
<comment type="pathway">
    <text evidence="2">Protein modification; protein glycosylation.</text>
</comment>
<sequence length="569" mass="65494">MGRWRWMNLFVAAWFLITLILFLYAIPTNFGGCSDKLSQTEDKLNAFQQDVKRLGRENSDLRDLLRKAQNQLESKGDAQSSGMDWARPDLSRALSRFVDGPPLEYELMRRHIKRDLDELWWFLRDNLEGVVRKPETPAELQTHLKGFVEDIQHREQAMQVALMNLAQVDGFEQWRKNEAKSLSDLVQKRIYTLQNPSDCQSAKKLLCSLNKGCGFGCQVHHAIYCFIVAYGTERMLVLKSKGWKYNKAGFEELYMPLSETCPKPSLEGKRSWPGTPDRLVVELGIVDSVNPRPEFLPPSIPKDLSERIILLHGDPIVWWVSQFLKYMLRPQRDLQQTLDESVESQGFSSPMVGIHVRRTDKVGTEAAFHGVDEYMKHVKEYFQLQEVRQGRPIVTKSVYVASDDPKVLAECQKNYPDFTFHGNPDIAKSAAVSSRYNKDSLKGIIIDIHLLAQADYLVCTFSSQVCRIAYEILQERFTDGADRFKSLDDIWYYGGQSEHQQIAIMDHTPKNRQEIELKKGDVIGVAGNHWNGFNKGRNHRTNRVGLYPSYKTKENIKIVDFPSYPHVEL</sequence>
<comment type="similarity">
    <text evidence="19">Belongs to the glycosyltransferase 23 family.</text>
</comment>
<evidence type="ECO:0000256" key="9">
    <source>
        <dbReference type="ARBA" id="ARBA00022968"/>
    </source>
</evidence>
<evidence type="ECO:0000259" key="23">
    <source>
        <dbReference type="PROSITE" id="PS51659"/>
    </source>
</evidence>
<keyword evidence="10" id="KW-1133">Transmembrane helix</keyword>
<evidence type="ECO:0000256" key="6">
    <source>
        <dbReference type="ARBA" id="ARBA00022676"/>
    </source>
</evidence>
<keyword evidence="8" id="KW-0812">Transmembrane</keyword>
<dbReference type="Gene3D" id="3.40.50.11350">
    <property type="match status" value="1"/>
</dbReference>
<feature type="domain" description="SH3" evidence="22">
    <location>
        <begin position="496"/>
        <end position="557"/>
    </location>
</feature>
<evidence type="ECO:0000256" key="15">
    <source>
        <dbReference type="ARBA" id="ARBA00030648"/>
    </source>
</evidence>
<dbReference type="EMBL" id="VCGU01000458">
    <property type="protein sequence ID" value="TRY62878.1"/>
    <property type="molecule type" value="Genomic_DNA"/>
</dbReference>
<dbReference type="Gene3D" id="1.10.287.1060">
    <property type="entry name" value="ESAT-6-like"/>
    <property type="match status" value="1"/>
</dbReference>